<organism evidence="8 9">
    <name type="scientific">Melanomma pulvis-pyrius CBS 109.77</name>
    <dbReference type="NCBI Taxonomy" id="1314802"/>
    <lineage>
        <taxon>Eukaryota</taxon>
        <taxon>Fungi</taxon>
        <taxon>Dikarya</taxon>
        <taxon>Ascomycota</taxon>
        <taxon>Pezizomycotina</taxon>
        <taxon>Dothideomycetes</taxon>
        <taxon>Pleosporomycetidae</taxon>
        <taxon>Pleosporales</taxon>
        <taxon>Melanommataceae</taxon>
        <taxon>Melanomma</taxon>
    </lineage>
</organism>
<evidence type="ECO:0008006" key="10">
    <source>
        <dbReference type="Google" id="ProtNLM"/>
    </source>
</evidence>
<reference evidence="8" key="1">
    <citation type="journal article" date="2020" name="Stud. Mycol.">
        <title>101 Dothideomycetes genomes: a test case for predicting lifestyles and emergence of pathogens.</title>
        <authorList>
            <person name="Haridas S."/>
            <person name="Albert R."/>
            <person name="Binder M."/>
            <person name="Bloem J."/>
            <person name="Labutti K."/>
            <person name="Salamov A."/>
            <person name="Andreopoulos B."/>
            <person name="Baker S."/>
            <person name="Barry K."/>
            <person name="Bills G."/>
            <person name="Bluhm B."/>
            <person name="Cannon C."/>
            <person name="Castanera R."/>
            <person name="Culley D."/>
            <person name="Daum C."/>
            <person name="Ezra D."/>
            <person name="Gonzalez J."/>
            <person name="Henrissat B."/>
            <person name="Kuo A."/>
            <person name="Liang C."/>
            <person name="Lipzen A."/>
            <person name="Lutzoni F."/>
            <person name="Magnuson J."/>
            <person name="Mondo S."/>
            <person name="Nolan M."/>
            <person name="Ohm R."/>
            <person name="Pangilinan J."/>
            <person name="Park H.-J."/>
            <person name="Ramirez L."/>
            <person name="Alfaro M."/>
            <person name="Sun H."/>
            <person name="Tritt A."/>
            <person name="Yoshinaga Y."/>
            <person name="Zwiers L.-H."/>
            <person name="Turgeon B."/>
            <person name="Goodwin S."/>
            <person name="Spatafora J."/>
            <person name="Crous P."/>
            <person name="Grigoriev I."/>
        </authorList>
    </citation>
    <scope>NUCLEOTIDE SEQUENCE</scope>
    <source>
        <strain evidence="8">CBS 109.77</strain>
    </source>
</reference>
<dbReference type="AlphaFoldDB" id="A0A6A6XFV5"/>
<feature type="transmembrane region" description="Helical" evidence="6">
    <location>
        <begin position="202"/>
        <end position="222"/>
    </location>
</feature>
<dbReference type="NCBIfam" id="NF038013">
    <property type="entry name" value="AceTr_1"/>
    <property type="match status" value="1"/>
</dbReference>
<dbReference type="Pfam" id="PF01184">
    <property type="entry name" value="Gpr1_Fun34_YaaH"/>
    <property type="match status" value="1"/>
</dbReference>
<feature type="transmembrane region" description="Helical" evidence="6">
    <location>
        <begin position="261"/>
        <end position="281"/>
    </location>
</feature>
<protein>
    <recommendedName>
        <fullName evidence="10">Glyoxylate pathway regulator</fullName>
    </recommendedName>
</protein>
<evidence type="ECO:0000313" key="8">
    <source>
        <dbReference type="EMBL" id="KAF2794785.1"/>
    </source>
</evidence>
<accession>A0A6A6XFV5</accession>
<dbReference type="PANTHER" id="PTHR31123:SF1">
    <property type="entry name" value="ACCUMULATION OF DYADS PROTEIN 2-RELATED"/>
    <property type="match status" value="1"/>
</dbReference>
<feature type="transmembrane region" description="Helical" evidence="6">
    <location>
        <begin position="167"/>
        <end position="190"/>
    </location>
</feature>
<feature type="transmembrane region" description="Helical" evidence="6">
    <location>
        <begin position="136"/>
        <end position="155"/>
    </location>
</feature>
<feature type="signal peptide" evidence="7">
    <location>
        <begin position="1"/>
        <end position="16"/>
    </location>
</feature>
<dbReference type="GO" id="GO:0005886">
    <property type="term" value="C:plasma membrane"/>
    <property type="evidence" value="ECO:0007669"/>
    <property type="project" value="TreeGrafter"/>
</dbReference>
<dbReference type="OrthoDB" id="3648309at2759"/>
<feature type="transmembrane region" description="Helical" evidence="6">
    <location>
        <begin position="103"/>
        <end position="124"/>
    </location>
</feature>
<dbReference type="Proteomes" id="UP000799757">
    <property type="component" value="Unassembled WGS sequence"/>
</dbReference>
<dbReference type="EMBL" id="MU001880">
    <property type="protein sequence ID" value="KAF2794785.1"/>
    <property type="molecule type" value="Genomic_DNA"/>
</dbReference>
<evidence type="ECO:0000313" key="9">
    <source>
        <dbReference type="Proteomes" id="UP000799757"/>
    </source>
</evidence>
<keyword evidence="9" id="KW-1185">Reference proteome</keyword>
<keyword evidence="7" id="KW-0732">Signal</keyword>
<name>A0A6A6XFV5_9PLEO</name>
<sequence>MFLLVFLGGRVFLGFQWIITPYSNQASYSNITPPQPADTTNGTSAIDHTGHTSGHTKEKKAYDYGGNPLAHYRTNDPDARMAAFGGDFQPGLYRAPDTQHRKFANPAPLGLSAFALTTFVLSLINVGARDLTAPNLVVALAYGYGGVVQLLAGMWEMAVGNTFGATALSSYGGFWLSFAIILTPGGFSIVADLEKEGGTAAFFNSFGLYLMGWWIFTTLLLICTLRSTVAFFLLFFTLDLAFLFLGIGYLQHDATGPKTTLIKAGGYFGLFAALLAWYNALAGIADNSNSFFVIPVAHFPWSDKGRELRSKSNDPEAPHNV</sequence>
<dbReference type="InterPro" id="IPR000791">
    <property type="entry name" value="Gpr1/Fun34/SatP-like"/>
</dbReference>
<dbReference type="PANTHER" id="PTHR31123">
    <property type="entry name" value="ACCUMULATION OF DYADS PROTEIN 2-RELATED"/>
    <property type="match status" value="1"/>
</dbReference>
<proteinExistence type="inferred from homology"/>
<feature type="chain" id="PRO_5025545491" description="Glyoxylate pathway regulator" evidence="7">
    <location>
        <begin position="17"/>
        <end position="321"/>
    </location>
</feature>
<dbReference type="InterPro" id="IPR047622">
    <property type="entry name" value="GPR1_FUN34_YAAH"/>
</dbReference>
<evidence type="ECO:0000256" key="3">
    <source>
        <dbReference type="ARBA" id="ARBA00022692"/>
    </source>
</evidence>
<keyword evidence="3 6" id="KW-0812">Transmembrane</keyword>
<keyword evidence="5 6" id="KW-0472">Membrane</keyword>
<dbReference type="PROSITE" id="PS01114">
    <property type="entry name" value="GPR1_FUN34_YAAH"/>
    <property type="match status" value="1"/>
</dbReference>
<evidence type="ECO:0000256" key="1">
    <source>
        <dbReference type="ARBA" id="ARBA00004141"/>
    </source>
</evidence>
<evidence type="ECO:0000256" key="5">
    <source>
        <dbReference type="ARBA" id="ARBA00023136"/>
    </source>
</evidence>
<evidence type="ECO:0000256" key="6">
    <source>
        <dbReference type="SAM" id="Phobius"/>
    </source>
</evidence>
<feature type="transmembrane region" description="Helical" evidence="6">
    <location>
        <begin position="229"/>
        <end position="249"/>
    </location>
</feature>
<dbReference type="InterPro" id="IPR051633">
    <property type="entry name" value="AceTr"/>
</dbReference>
<comment type="subcellular location">
    <subcellularLocation>
        <location evidence="1">Membrane</location>
        <topology evidence="1">Multi-pass membrane protein</topology>
    </subcellularLocation>
</comment>
<evidence type="ECO:0000256" key="2">
    <source>
        <dbReference type="ARBA" id="ARBA00005587"/>
    </source>
</evidence>
<gene>
    <name evidence="8" type="ORF">K505DRAFT_22528</name>
</gene>
<comment type="similarity">
    <text evidence="2">Belongs to the acetate uptake transporter (AceTr) (TC 2.A.96) family.</text>
</comment>
<keyword evidence="4 6" id="KW-1133">Transmembrane helix</keyword>
<evidence type="ECO:0000256" key="4">
    <source>
        <dbReference type="ARBA" id="ARBA00022989"/>
    </source>
</evidence>
<dbReference type="GO" id="GO:0015123">
    <property type="term" value="F:acetate transmembrane transporter activity"/>
    <property type="evidence" value="ECO:0007669"/>
    <property type="project" value="TreeGrafter"/>
</dbReference>
<evidence type="ECO:0000256" key="7">
    <source>
        <dbReference type="SAM" id="SignalP"/>
    </source>
</evidence>